<feature type="coiled-coil region" evidence="1">
    <location>
        <begin position="155"/>
        <end position="182"/>
    </location>
</feature>
<evidence type="ECO:0000313" key="4">
    <source>
        <dbReference type="Proteomes" id="UP001066276"/>
    </source>
</evidence>
<feature type="compositionally biased region" description="Basic and acidic residues" evidence="2">
    <location>
        <begin position="53"/>
        <end position="99"/>
    </location>
</feature>
<dbReference type="AlphaFoldDB" id="A0AAV7M2Z5"/>
<evidence type="ECO:0000256" key="2">
    <source>
        <dbReference type="SAM" id="MobiDB-lite"/>
    </source>
</evidence>
<sequence length="228" mass="25482">MEGAARVCFAFGGVAVDRGGEPVVEPWAPSVQRRGPATRRDRGKVEACLQRQEGTEKESQEMGRSGQKRDVEPRSGTHAEEMVDRPGPKSTSPEEKRGDPMLQDVVRAATASRVALEGKIYALVTDLTVLRDNHRRLAEKVATTDRQLKELLPEVKDDTTKAQQMEKQIRGLELRAEDAENRSRRNNIRVIGKMAQAILLSSQAEDSVEIYEEAVPNAYRANLMYRGR</sequence>
<keyword evidence="4" id="KW-1185">Reference proteome</keyword>
<name>A0AAV7M2Z5_PLEWA</name>
<organism evidence="3 4">
    <name type="scientific">Pleurodeles waltl</name>
    <name type="common">Iberian ribbed newt</name>
    <dbReference type="NCBI Taxonomy" id="8319"/>
    <lineage>
        <taxon>Eukaryota</taxon>
        <taxon>Metazoa</taxon>
        <taxon>Chordata</taxon>
        <taxon>Craniata</taxon>
        <taxon>Vertebrata</taxon>
        <taxon>Euteleostomi</taxon>
        <taxon>Amphibia</taxon>
        <taxon>Batrachia</taxon>
        <taxon>Caudata</taxon>
        <taxon>Salamandroidea</taxon>
        <taxon>Salamandridae</taxon>
        <taxon>Pleurodelinae</taxon>
        <taxon>Pleurodeles</taxon>
    </lineage>
</organism>
<comment type="caution">
    <text evidence="3">The sequence shown here is derived from an EMBL/GenBank/DDBJ whole genome shotgun (WGS) entry which is preliminary data.</text>
</comment>
<accession>A0AAV7M2Z5</accession>
<feature type="region of interest" description="Disordered" evidence="2">
    <location>
        <begin position="18"/>
        <end position="101"/>
    </location>
</feature>
<gene>
    <name evidence="3" type="ORF">NDU88_002602</name>
</gene>
<proteinExistence type="predicted"/>
<evidence type="ECO:0000256" key="1">
    <source>
        <dbReference type="SAM" id="Coils"/>
    </source>
</evidence>
<reference evidence="3" key="1">
    <citation type="journal article" date="2022" name="bioRxiv">
        <title>Sequencing and chromosome-scale assembly of the giantPleurodeles waltlgenome.</title>
        <authorList>
            <person name="Brown T."/>
            <person name="Elewa A."/>
            <person name="Iarovenko S."/>
            <person name="Subramanian E."/>
            <person name="Araus A.J."/>
            <person name="Petzold A."/>
            <person name="Susuki M."/>
            <person name="Suzuki K.-i.T."/>
            <person name="Hayashi T."/>
            <person name="Toyoda A."/>
            <person name="Oliveira C."/>
            <person name="Osipova E."/>
            <person name="Leigh N.D."/>
            <person name="Simon A."/>
            <person name="Yun M.H."/>
        </authorList>
    </citation>
    <scope>NUCLEOTIDE SEQUENCE</scope>
    <source>
        <strain evidence="3">20211129_DDA</strain>
        <tissue evidence="3">Liver</tissue>
    </source>
</reference>
<dbReference type="EMBL" id="JANPWB010000014">
    <property type="protein sequence ID" value="KAJ1097484.1"/>
    <property type="molecule type" value="Genomic_DNA"/>
</dbReference>
<protein>
    <submittedName>
        <fullName evidence="3">Uncharacterized protein</fullName>
    </submittedName>
</protein>
<keyword evidence="1" id="KW-0175">Coiled coil</keyword>
<dbReference type="Proteomes" id="UP001066276">
    <property type="component" value="Chromosome 10"/>
</dbReference>
<evidence type="ECO:0000313" key="3">
    <source>
        <dbReference type="EMBL" id="KAJ1097484.1"/>
    </source>
</evidence>